<dbReference type="PANTHER" id="PTHR32089">
    <property type="entry name" value="METHYL-ACCEPTING CHEMOTAXIS PROTEIN MCPB"/>
    <property type="match status" value="1"/>
</dbReference>
<sequence>MNQIDALVLAAPYIHQILRGEAIVAVADKKSDTIVKYFAGRNVDSGYVDGQTVNPQDNNVYTAFSGRNADVYIDKNVYGVAINAFAFPVREGHEVVGALAIGLPVEREEKIKGYLEQINKIVSNLQDNVHTIASHSEELAASSEEVASQAEHALENAAQTNAITGMIKDVSRQTNLLGLNASIEAARAGQYGAGFNIVAQEVRNLSEQTAKSTVQIETVIQRVQQDLSKLQANIEQISTASEEEATLVQNFSHVIEDLHRLNDELTNFFKESAVM</sequence>
<protein>
    <submittedName>
        <fullName evidence="4">Methyl-accepting chemotaxis protein</fullName>
    </submittedName>
</protein>
<feature type="domain" description="Methyl-accepting transducer" evidence="3">
    <location>
        <begin position="126"/>
        <end position="275"/>
    </location>
</feature>
<dbReference type="PROSITE" id="PS50111">
    <property type="entry name" value="CHEMOTAXIS_TRANSDUC_2"/>
    <property type="match status" value="1"/>
</dbReference>
<name>A0ABW5XXR1_9BACL</name>
<proteinExistence type="predicted"/>
<dbReference type="RefSeq" id="WP_380146989.1">
    <property type="nucleotide sequence ID" value="NZ_JBHUOR010000023.1"/>
</dbReference>
<dbReference type="PANTHER" id="PTHR32089:SF112">
    <property type="entry name" value="LYSOZYME-LIKE PROTEIN-RELATED"/>
    <property type="match status" value="1"/>
</dbReference>
<evidence type="ECO:0000313" key="4">
    <source>
        <dbReference type="EMBL" id="MFD2867759.1"/>
    </source>
</evidence>
<dbReference type="InterPro" id="IPR004089">
    <property type="entry name" value="MCPsignal_dom"/>
</dbReference>
<dbReference type="Gene3D" id="1.10.287.950">
    <property type="entry name" value="Methyl-accepting chemotaxis protein"/>
    <property type="match status" value="1"/>
</dbReference>
<dbReference type="SUPFAM" id="SSF58104">
    <property type="entry name" value="Methyl-accepting chemotaxis protein (MCP) signaling domain"/>
    <property type="match status" value="1"/>
</dbReference>
<keyword evidence="1 2" id="KW-0807">Transducer</keyword>
<accession>A0ABW5XXR1</accession>
<dbReference type="SMART" id="SM00283">
    <property type="entry name" value="MA"/>
    <property type="match status" value="1"/>
</dbReference>
<evidence type="ECO:0000256" key="2">
    <source>
        <dbReference type="PROSITE-ProRule" id="PRU00284"/>
    </source>
</evidence>
<dbReference type="EMBL" id="JBHUOR010000023">
    <property type="protein sequence ID" value="MFD2867759.1"/>
    <property type="molecule type" value="Genomic_DNA"/>
</dbReference>
<organism evidence="4 5">
    <name type="scientific">Kurthia populi</name>
    <dbReference type="NCBI Taxonomy" id="1562132"/>
    <lineage>
        <taxon>Bacteria</taxon>
        <taxon>Bacillati</taxon>
        <taxon>Bacillota</taxon>
        <taxon>Bacilli</taxon>
        <taxon>Bacillales</taxon>
        <taxon>Caryophanaceae</taxon>
        <taxon>Kurthia</taxon>
    </lineage>
</organism>
<evidence type="ECO:0000313" key="5">
    <source>
        <dbReference type="Proteomes" id="UP001597568"/>
    </source>
</evidence>
<dbReference type="Pfam" id="PF00015">
    <property type="entry name" value="MCPsignal"/>
    <property type="match status" value="1"/>
</dbReference>
<reference evidence="5" key="1">
    <citation type="journal article" date="2019" name="Int. J. Syst. Evol. Microbiol.">
        <title>The Global Catalogue of Microorganisms (GCM) 10K type strain sequencing project: providing services to taxonomists for standard genome sequencing and annotation.</title>
        <authorList>
            <consortium name="The Broad Institute Genomics Platform"/>
            <consortium name="The Broad Institute Genome Sequencing Center for Infectious Disease"/>
            <person name="Wu L."/>
            <person name="Ma J."/>
        </authorList>
    </citation>
    <scope>NUCLEOTIDE SEQUENCE [LARGE SCALE GENOMIC DNA]</scope>
    <source>
        <strain evidence="5">KCTC 33522</strain>
    </source>
</reference>
<dbReference type="Proteomes" id="UP001597568">
    <property type="component" value="Unassembled WGS sequence"/>
</dbReference>
<comment type="caution">
    <text evidence="4">The sequence shown here is derived from an EMBL/GenBank/DDBJ whole genome shotgun (WGS) entry which is preliminary data.</text>
</comment>
<evidence type="ECO:0000256" key="1">
    <source>
        <dbReference type="ARBA" id="ARBA00023224"/>
    </source>
</evidence>
<gene>
    <name evidence="4" type="ORF">ACFSY7_04460</name>
</gene>
<evidence type="ECO:0000259" key="3">
    <source>
        <dbReference type="PROSITE" id="PS50111"/>
    </source>
</evidence>
<keyword evidence="5" id="KW-1185">Reference proteome</keyword>